<reference evidence="1 2" key="1">
    <citation type="submission" date="2020-08" db="EMBL/GenBank/DDBJ databases">
        <title>Genomic Encyclopedia of Type Strains, Phase IV (KMG-IV): sequencing the most valuable type-strain genomes for metagenomic binning, comparative biology and taxonomic classification.</title>
        <authorList>
            <person name="Goeker M."/>
        </authorList>
    </citation>
    <scope>NUCLEOTIDE SEQUENCE [LARGE SCALE GENOMIC DNA]</scope>
    <source>
        <strain evidence="1 2">DSM 23240</strain>
    </source>
</reference>
<sequence length="50" mass="5651">MVRYLIALLSAAGLPFAPLHKHMNIVTHRKSQNDTSREQYEALICNTLLA</sequence>
<name>A0A840RPY6_9BURK</name>
<dbReference type="AlphaFoldDB" id="A0A840RPY6"/>
<gene>
    <name evidence="1" type="ORF">HNR39_000848</name>
</gene>
<organism evidence="1 2">
    <name type="scientific">Glaciimonas immobilis</name>
    <dbReference type="NCBI Taxonomy" id="728004"/>
    <lineage>
        <taxon>Bacteria</taxon>
        <taxon>Pseudomonadati</taxon>
        <taxon>Pseudomonadota</taxon>
        <taxon>Betaproteobacteria</taxon>
        <taxon>Burkholderiales</taxon>
        <taxon>Oxalobacteraceae</taxon>
        <taxon>Glaciimonas</taxon>
    </lineage>
</organism>
<dbReference type="Proteomes" id="UP000571084">
    <property type="component" value="Unassembled WGS sequence"/>
</dbReference>
<evidence type="ECO:0000313" key="1">
    <source>
        <dbReference type="EMBL" id="MBB5199038.1"/>
    </source>
</evidence>
<evidence type="ECO:0000313" key="2">
    <source>
        <dbReference type="Proteomes" id="UP000571084"/>
    </source>
</evidence>
<dbReference type="EMBL" id="JACHHQ010000001">
    <property type="protein sequence ID" value="MBB5199038.1"/>
    <property type="molecule type" value="Genomic_DNA"/>
</dbReference>
<proteinExistence type="predicted"/>
<accession>A0A840RPY6</accession>
<comment type="caution">
    <text evidence="1">The sequence shown here is derived from an EMBL/GenBank/DDBJ whole genome shotgun (WGS) entry which is preliminary data.</text>
</comment>
<protein>
    <submittedName>
        <fullName evidence="1">Uncharacterized protein</fullName>
    </submittedName>
</protein>
<keyword evidence="2" id="KW-1185">Reference proteome</keyword>